<dbReference type="Proteomes" id="UP000014062">
    <property type="component" value="Chromosome"/>
</dbReference>
<evidence type="ECO:0000256" key="1">
    <source>
        <dbReference type="SAM" id="MobiDB-lite"/>
    </source>
</evidence>
<sequence length="97" mass="10176">MPRSSGESARRTAVVGGGVAGLTAAHILGRAHRVTLYEADDRLGGHAHTTRDLTSSDGRGHRVDSGFTVHNRRTTAAPTRTCCGSSTSSAPPPRSRR</sequence>
<dbReference type="GO" id="GO:0016491">
    <property type="term" value="F:oxidoreductase activity"/>
    <property type="evidence" value="ECO:0007669"/>
    <property type="project" value="TreeGrafter"/>
</dbReference>
<dbReference type="InterPro" id="IPR036188">
    <property type="entry name" value="FAD/NAD-bd_sf"/>
</dbReference>
<dbReference type="SUPFAM" id="SSF51905">
    <property type="entry name" value="FAD/NAD(P)-binding domain"/>
    <property type="match status" value="1"/>
</dbReference>
<evidence type="ECO:0000313" key="3">
    <source>
        <dbReference type="Proteomes" id="UP000014062"/>
    </source>
</evidence>
<reference evidence="3" key="1">
    <citation type="journal article" date="2013" name="Genome Biol. Evol.">
        <title>The genome sequence of Streptomyces lividans 66 reveals a novel tRNA-dependent peptide biosynthetic system within a metal-related genomic island.</title>
        <authorList>
            <person name="Cruz-Morales P."/>
            <person name="Vijgenboom E."/>
            <person name="Iruegas-Bocardo F."/>
            <person name="Girard G."/>
            <person name="Yanez-Guerra L.A."/>
            <person name="Ramos-Aboites H.E."/>
            <person name="Pernodet J.L."/>
            <person name="Anne J."/>
            <person name="van Wezel G.P."/>
            <person name="Barona-Gomez F."/>
        </authorList>
    </citation>
    <scope>NUCLEOTIDE SEQUENCE [LARGE SCALE GENOMIC DNA]</scope>
    <source>
        <strain evidence="3">1326</strain>
    </source>
</reference>
<feature type="compositionally biased region" description="Low complexity" evidence="1">
    <location>
        <begin position="74"/>
        <end position="89"/>
    </location>
</feature>
<accession>A0A7U9DPE2</accession>
<dbReference type="PANTHER" id="PTHR42923:SF17">
    <property type="entry name" value="AMINE OXIDASE DOMAIN-CONTAINING PROTEIN"/>
    <property type="match status" value="1"/>
</dbReference>
<gene>
    <name evidence="2" type="ORF">SLI_0603</name>
</gene>
<dbReference type="InterPro" id="IPR050464">
    <property type="entry name" value="Zeta_carotene_desat/Oxidored"/>
</dbReference>
<protein>
    <submittedName>
        <fullName evidence="2">Amine oxidase, flavin-containing</fullName>
    </submittedName>
</protein>
<feature type="region of interest" description="Disordered" evidence="1">
    <location>
        <begin position="39"/>
        <end position="97"/>
    </location>
</feature>
<dbReference type="Pfam" id="PF13450">
    <property type="entry name" value="NAD_binding_8"/>
    <property type="match status" value="1"/>
</dbReference>
<dbReference type="Gene3D" id="3.50.50.60">
    <property type="entry name" value="FAD/NAD(P)-binding domain"/>
    <property type="match status" value="1"/>
</dbReference>
<name>A0A7U9DPE2_STRLI</name>
<dbReference type="PANTHER" id="PTHR42923">
    <property type="entry name" value="PROTOPORPHYRINOGEN OXIDASE"/>
    <property type="match status" value="1"/>
</dbReference>
<evidence type="ECO:0000313" key="2">
    <source>
        <dbReference type="EMBL" id="EOY45322.1"/>
    </source>
</evidence>
<dbReference type="AlphaFoldDB" id="A0A7U9DPE2"/>
<organism evidence="2 3">
    <name type="scientific">Streptomyces lividans 1326</name>
    <dbReference type="NCBI Taxonomy" id="1200984"/>
    <lineage>
        <taxon>Bacteria</taxon>
        <taxon>Bacillati</taxon>
        <taxon>Actinomycetota</taxon>
        <taxon>Actinomycetes</taxon>
        <taxon>Kitasatosporales</taxon>
        <taxon>Streptomycetaceae</taxon>
        <taxon>Streptomyces</taxon>
    </lineage>
</organism>
<proteinExistence type="predicted"/>
<dbReference type="EMBL" id="CM001889">
    <property type="protein sequence ID" value="EOY45322.1"/>
    <property type="molecule type" value="Genomic_DNA"/>
</dbReference>